<feature type="compositionally biased region" description="Basic and acidic residues" evidence="1">
    <location>
        <begin position="31"/>
        <end position="61"/>
    </location>
</feature>
<dbReference type="EMBL" id="JBAWSY010000004">
    <property type="protein sequence ID" value="MEI4769542.1"/>
    <property type="molecule type" value="Genomic_DNA"/>
</dbReference>
<dbReference type="RefSeq" id="WP_336497098.1">
    <property type="nucleotide sequence ID" value="NZ_JBAWSY010000004.1"/>
</dbReference>
<evidence type="ECO:0000256" key="2">
    <source>
        <dbReference type="SAM" id="SignalP"/>
    </source>
</evidence>
<reference evidence="3 4" key="1">
    <citation type="submission" date="2024-01" db="EMBL/GenBank/DDBJ databases">
        <title>Seven novel Bacillus-like species.</title>
        <authorList>
            <person name="Liu G."/>
        </authorList>
    </citation>
    <scope>NUCLEOTIDE SEQUENCE [LARGE SCALE GENOMIC DNA]</scope>
    <source>
        <strain evidence="3 4">FJAT-51614</strain>
    </source>
</reference>
<evidence type="ECO:0000313" key="4">
    <source>
        <dbReference type="Proteomes" id="UP001364890"/>
    </source>
</evidence>
<keyword evidence="4" id="KW-1185">Reference proteome</keyword>
<evidence type="ECO:0008006" key="5">
    <source>
        <dbReference type="Google" id="ProtNLM"/>
    </source>
</evidence>
<dbReference type="Gene3D" id="1.20.58.780">
    <property type="match status" value="1"/>
</dbReference>
<feature type="chain" id="PRO_5047142142" description="SbsC C-terminal domain-containing protein" evidence="2">
    <location>
        <begin position="29"/>
        <end position="262"/>
    </location>
</feature>
<keyword evidence="2" id="KW-0732">Signal</keyword>
<gene>
    <name evidence="3" type="ORF">WAX74_07770</name>
</gene>
<comment type="caution">
    <text evidence="3">The sequence shown here is derived from an EMBL/GenBank/DDBJ whole genome shotgun (WGS) entry which is preliminary data.</text>
</comment>
<sequence length="262" mass="30086">MKKSTMKVSAATALLYASLLGGPLVGNAQGDDGRDRDKERNNSSEWKQFHQMKEKFKDQERNKRHFDYKSRYKDYDENNIKGVTNVKDSQMDKTKDNKKETIEQKPIPLVTYEQANSYGKNTILPLISAIETAKATKDWEALENYYHLLSKELRKGTSIFYKVDGKQNRESLISVYKIPAQEKRTELVLPITIYMALENVNNTMDKGETINLSYQMEEVRALVNKLEGVDNNPLLEDLVAQVNATDNKLNLLAKNTNRLEVN</sequence>
<organism evidence="3 4">
    <name type="scientific">Psychrobacillus mangrovi</name>
    <dbReference type="NCBI Taxonomy" id="3117745"/>
    <lineage>
        <taxon>Bacteria</taxon>
        <taxon>Bacillati</taxon>
        <taxon>Bacillota</taxon>
        <taxon>Bacilli</taxon>
        <taxon>Bacillales</taxon>
        <taxon>Bacillaceae</taxon>
        <taxon>Psychrobacillus</taxon>
    </lineage>
</organism>
<accession>A0ABU8F5N1</accession>
<evidence type="ECO:0000313" key="3">
    <source>
        <dbReference type="EMBL" id="MEI4769542.1"/>
    </source>
</evidence>
<name>A0ABU8F5N1_9BACI</name>
<dbReference type="Proteomes" id="UP001364890">
    <property type="component" value="Unassembled WGS sequence"/>
</dbReference>
<protein>
    <recommendedName>
        <fullName evidence="5">SbsC C-terminal domain-containing protein</fullName>
    </recommendedName>
</protein>
<proteinExistence type="predicted"/>
<evidence type="ECO:0000256" key="1">
    <source>
        <dbReference type="SAM" id="MobiDB-lite"/>
    </source>
</evidence>
<feature type="signal peptide" evidence="2">
    <location>
        <begin position="1"/>
        <end position="28"/>
    </location>
</feature>
<feature type="region of interest" description="Disordered" evidence="1">
    <location>
        <begin position="27"/>
        <end position="61"/>
    </location>
</feature>